<name>A0ABV0S229_9TELE</name>
<accession>A0ABV0S229</accession>
<organism evidence="1 2">
    <name type="scientific">Xenoophorus captivus</name>
    <dbReference type="NCBI Taxonomy" id="1517983"/>
    <lineage>
        <taxon>Eukaryota</taxon>
        <taxon>Metazoa</taxon>
        <taxon>Chordata</taxon>
        <taxon>Craniata</taxon>
        <taxon>Vertebrata</taxon>
        <taxon>Euteleostomi</taxon>
        <taxon>Actinopterygii</taxon>
        <taxon>Neopterygii</taxon>
        <taxon>Teleostei</taxon>
        <taxon>Neoteleostei</taxon>
        <taxon>Acanthomorphata</taxon>
        <taxon>Ovalentaria</taxon>
        <taxon>Atherinomorphae</taxon>
        <taxon>Cyprinodontiformes</taxon>
        <taxon>Goodeidae</taxon>
        <taxon>Xenoophorus</taxon>
    </lineage>
</organism>
<protein>
    <submittedName>
        <fullName evidence="1">Uncharacterized protein</fullName>
    </submittedName>
</protein>
<gene>
    <name evidence="1" type="ORF">XENOCAPTIV_001542</name>
</gene>
<reference evidence="1 2" key="1">
    <citation type="submission" date="2021-06" db="EMBL/GenBank/DDBJ databases">
        <authorList>
            <person name="Palmer J.M."/>
        </authorList>
    </citation>
    <scope>NUCLEOTIDE SEQUENCE [LARGE SCALE GENOMIC DNA]</scope>
    <source>
        <strain evidence="1 2">XC_2019</strain>
        <tissue evidence="1">Muscle</tissue>
    </source>
</reference>
<comment type="caution">
    <text evidence="1">The sequence shown here is derived from an EMBL/GenBank/DDBJ whole genome shotgun (WGS) entry which is preliminary data.</text>
</comment>
<keyword evidence="2" id="KW-1185">Reference proteome</keyword>
<evidence type="ECO:0000313" key="2">
    <source>
        <dbReference type="Proteomes" id="UP001434883"/>
    </source>
</evidence>
<sequence length="102" mass="11630">MAPEPLLEPVNTILLQEHYSLVLQELVLMTPVKSEVGHSTAKLCHRERQEPKPLWDPAALFLRKNSHQELGTSQEVLMHQFLPHSDPFFLVLPFSAANCCRC</sequence>
<proteinExistence type="predicted"/>
<evidence type="ECO:0000313" key="1">
    <source>
        <dbReference type="EMBL" id="MEQ2214325.1"/>
    </source>
</evidence>
<dbReference type="Proteomes" id="UP001434883">
    <property type="component" value="Unassembled WGS sequence"/>
</dbReference>
<dbReference type="EMBL" id="JAHRIN010067333">
    <property type="protein sequence ID" value="MEQ2214325.1"/>
    <property type="molecule type" value="Genomic_DNA"/>
</dbReference>